<keyword evidence="2" id="KW-0732">Signal</keyword>
<evidence type="ECO:0008006" key="5">
    <source>
        <dbReference type="Google" id="ProtNLM"/>
    </source>
</evidence>
<evidence type="ECO:0000313" key="4">
    <source>
        <dbReference type="Proteomes" id="UP000317648"/>
    </source>
</evidence>
<dbReference type="EMBL" id="CP036433">
    <property type="protein sequence ID" value="QDU95106.1"/>
    <property type="molecule type" value="Genomic_DNA"/>
</dbReference>
<protein>
    <recommendedName>
        <fullName evidence="5">Curli production assembly/transport component CsgG</fullName>
    </recommendedName>
</protein>
<organism evidence="3 4">
    <name type="scientific">Lignipirellula cremea</name>
    <dbReference type="NCBI Taxonomy" id="2528010"/>
    <lineage>
        <taxon>Bacteria</taxon>
        <taxon>Pseudomonadati</taxon>
        <taxon>Planctomycetota</taxon>
        <taxon>Planctomycetia</taxon>
        <taxon>Pirellulales</taxon>
        <taxon>Pirellulaceae</taxon>
        <taxon>Lignipirellula</taxon>
    </lineage>
</organism>
<dbReference type="KEGG" id="lcre:Pla8534_29180"/>
<reference evidence="3 4" key="1">
    <citation type="submission" date="2019-02" db="EMBL/GenBank/DDBJ databases">
        <title>Deep-cultivation of Planctomycetes and their phenomic and genomic characterization uncovers novel biology.</title>
        <authorList>
            <person name="Wiegand S."/>
            <person name="Jogler M."/>
            <person name="Boedeker C."/>
            <person name="Pinto D."/>
            <person name="Vollmers J."/>
            <person name="Rivas-Marin E."/>
            <person name="Kohn T."/>
            <person name="Peeters S.H."/>
            <person name="Heuer A."/>
            <person name="Rast P."/>
            <person name="Oberbeckmann S."/>
            <person name="Bunk B."/>
            <person name="Jeske O."/>
            <person name="Meyerdierks A."/>
            <person name="Storesund J.E."/>
            <person name="Kallscheuer N."/>
            <person name="Luecker S."/>
            <person name="Lage O.M."/>
            <person name="Pohl T."/>
            <person name="Merkel B.J."/>
            <person name="Hornburger P."/>
            <person name="Mueller R.-W."/>
            <person name="Bruemmer F."/>
            <person name="Labrenz M."/>
            <person name="Spormann A.M."/>
            <person name="Op den Camp H."/>
            <person name="Overmann J."/>
            <person name="Amann R."/>
            <person name="Jetten M.S.M."/>
            <person name="Mascher T."/>
            <person name="Medema M.H."/>
            <person name="Devos D.P."/>
            <person name="Kaster A.-K."/>
            <person name="Ovreas L."/>
            <person name="Rohde M."/>
            <person name="Galperin M.Y."/>
            <person name="Jogler C."/>
        </authorList>
    </citation>
    <scope>NUCLEOTIDE SEQUENCE [LARGE SCALE GENOMIC DNA]</scope>
    <source>
        <strain evidence="3 4">Pla85_3_4</strain>
    </source>
</reference>
<feature type="region of interest" description="Disordered" evidence="1">
    <location>
        <begin position="449"/>
        <end position="486"/>
    </location>
</feature>
<evidence type="ECO:0000313" key="3">
    <source>
        <dbReference type="EMBL" id="QDU95106.1"/>
    </source>
</evidence>
<accession>A0A518DTD4</accession>
<dbReference type="RefSeq" id="WP_145053880.1">
    <property type="nucleotide sequence ID" value="NZ_CP036433.1"/>
</dbReference>
<evidence type="ECO:0000256" key="1">
    <source>
        <dbReference type="SAM" id="MobiDB-lite"/>
    </source>
</evidence>
<dbReference type="AlphaFoldDB" id="A0A518DTD4"/>
<sequence precursor="true">MLFRIAAVVVVLCLGGGASIVDAATPPGDTLVPATAAAFYSTPDLTAARDAFNQTQLGKLAQDPQTQPFVNDIERILRSNFLDKALQLGLTLDDLAEIAGGEVCLAAIQPQGDKNSHAAALIVDVTGKLTAANKLLFGSAKQLRANGAVESTERMANENVTRFTLTRKGESQSAYHVIAGNLLVVSDHGPTLAAILARAAAPGPGSLAASTAYSVSRKQVLQAAEGASPHVYWYMDPFRYTEISRASRTRGARKGPDMYKVLADQGFDAIEAIGGISQFNTGKHEFLHYAFGYAAPAAPGAARFKLAARMLEFPNGTPLTAQAWVPDDVARYMSCNWKTQAAFEYAKTLVDQFAGDDIFDDVLDSLKNDPNGPKIDLRKDLVAHFGERATVIVDYAKPITVDSEKQLFAVSLTDAAKAAAALSKAMKNDPNATRHTLGDIEIWEVKNEEDEEEAAGPRIGGPGFGPGFGPAGARPKPKAKTPQSGGAAVAHGELMIASDFKFLISLLTRAAEGGPGLAAAPDYMQVNAALNAMSAGKEAGRLFNRTEDSGEAHYELLKAKKLPDANTALARLMNRFLTDSEDAERTQLIDPATMPPFAVVRKSLGSGGSFVVTYGDGWLLTSCLLKK</sequence>
<feature type="compositionally biased region" description="Gly residues" evidence="1">
    <location>
        <begin position="458"/>
        <end position="470"/>
    </location>
</feature>
<feature type="signal peptide" evidence="2">
    <location>
        <begin position="1"/>
        <end position="23"/>
    </location>
</feature>
<dbReference type="OrthoDB" id="253793at2"/>
<evidence type="ECO:0000256" key="2">
    <source>
        <dbReference type="SAM" id="SignalP"/>
    </source>
</evidence>
<keyword evidence="4" id="KW-1185">Reference proteome</keyword>
<dbReference type="Proteomes" id="UP000317648">
    <property type="component" value="Chromosome"/>
</dbReference>
<gene>
    <name evidence="3" type="ORF">Pla8534_29180</name>
</gene>
<proteinExistence type="predicted"/>
<feature type="chain" id="PRO_5021858062" description="Curli production assembly/transport component CsgG" evidence="2">
    <location>
        <begin position="24"/>
        <end position="627"/>
    </location>
</feature>
<name>A0A518DTD4_9BACT</name>